<dbReference type="Proteomes" id="UP000827976">
    <property type="component" value="Chromosome 6"/>
</dbReference>
<protein>
    <submittedName>
        <fullName evidence="1">PC-Esterase protein</fullName>
    </submittedName>
</protein>
<gene>
    <name evidence="1" type="ORF">IHE45_06G087000</name>
</gene>
<keyword evidence="2" id="KW-1185">Reference proteome</keyword>
<dbReference type="EMBL" id="CM037016">
    <property type="protein sequence ID" value="KAH7679876.1"/>
    <property type="molecule type" value="Genomic_DNA"/>
</dbReference>
<organism evidence="1 2">
    <name type="scientific">Dioscorea alata</name>
    <name type="common">Purple yam</name>
    <dbReference type="NCBI Taxonomy" id="55571"/>
    <lineage>
        <taxon>Eukaryota</taxon>
        <taxon>Viridiplantae</taxon>
        <taxon>Streptophyta</taxon>
        <taxon>Embryophyta</taxon>
        <taxon>Tracheophyta</taxon>
        <taxon>Spermatophyta</taxon>
        <taxon>Magnoliopsida</taxon>
        <taxon>Liliopsida</taxon>
        <taxon>Dioscoreales</taxon>
        <taxon>Dioscoreaceae</taxon>
        <taxon>Dioscorea</taxon>
    </lineage>
</organism>
<evidence type="ECO:0000313" key="2">
    <source>
        <dbReference type="Proteomes" id="UP000827976"/>
    </source>
</evidence>
<reference evidence="2" key="1">
    <citation type="journal article" date="2022" name="Nat. Commun.">
        <title>Chromosome evolution and the genetic basis of agronomically important traits in greater yam.</title>
        <authorList>
            <person name="Bredeson J.V."/>
            <person name="Lyons J.B."/>
            <person name="Oniyinde I.O."/>
            <person name="Okereke N.R."/>
            <person name="Kolade O."/>
            <person name="Nnabue I."/>
            <person name="Nwadili C.O."/>
            <person name="Hribova E."/>
            <person name="Parker M."/>
            <person name="Nwogha J."/>
            <person name="Shu S."/>
            <person name="Carlson J."/>
            <person name="Kariba R."/>
            <person name="Muthemba S."/>
            <person name="Knop K."/>
            <person name="Barton G.J."/>
            <person name="Sherwood A.V."/>
            <person name="Lopez-Montes A."/>
            <person name="Asiedu R."/>
            <person name="Jamnadass R."/>
            <person name="Muchugi A."/>
            <person name="Goodstein D."/>
            <person name="Egesi C.N."/>
            <person name="Featherston J."/>
            <person name="Asfaw A."/>
            <person name="Simpson G.G."/>
            <person name="Dolezel J."/>
            <person name="Hendre P.S."/>
            <person name="Van Deynze A."/>
            <person name="Kumar P.L."/>
            <person name="Obidiegwu J.E."/>
            <person name="Bhattacharjee R."/>
            <person name="Rokhsar D.S."/>
        </authorList>
    </citation>
    <scope>NUCLEOTIDE SEQUENCE [LARGE SCALE GENOMIC DNA]</scope>
    <source>
        <strain evidence="2">cv. TDa95/00328</strain>
    </source>
</reference>
<proteinExistence type="predicted"/>
<evidence type="ECO:0000313" key="1">
    <source>
        <dbReference type="EMBL" id="KAH7679876.1"/>
    </source>
</evidence>
<accession>A0ACB7VY67</accession>
<name>A0ACB7VY67_DIOAL</name>
<comment type="caution">
    <text evidence="1">The sequence shown here is derived from an EMBL/GenBank/DDBJ whole genome shotgun (WGS) entry which is preliminary data.</text>
</comment>
<sequence length="479" mass="55507">MNSVIKPRKTKIFVYGFMLVFIACTAYPWINNFFTSSSSSSIHYRSQFSSILSYIFPNSSLVLPVGSSGSGLTVDFKQKDDILVKNLGKESADNKKGGSLNERNMSGSGVPVNGNNEKLDQKENLIKSLIECDLFQGKWVKDESYPLYTEGSYPHIDEAFNCFLNGRLDKSYQKLRWKPNECNIPRLNGSDMLERLRGKRLVFIGDSLNRNMWESLVCVLRNSVKDKNNVVEISGRREFKTEDFYSFLFKDYGCTIEFFQSPFLVQEWEMLDNNGHKKETLRLDIIESSSSKYKDADVLVFNTGHWWTHEKTSKGKDYYQEGNHVYNELNVVEAFHRALNTWAKWVDANVNPKKTLVFFRGYSASHFSGGQWNSGGACDNETEPIKNETYLSSYPWKMNVLETVLKAMKTRVSYLNITRMTDYRKDAHPSVYRKKNLTERDKRSPEKYQDCSHWCLPGVPDSWNELLYVQLLIQQHQQH</sequence>